<evidence type="ECO:0000256" key="6">
    <source>
        <dbReference type="ARBA" id="ARBA00023229"/>
    </source>
</evidence>
<organism evidence="8 9">
    <name type="scientific">Opacimonas viscosa</name>
    <dbReference type="NCBI Taxonomy" id="2961944"/>
    <lineage>
        <taxon>Bacteria</taxon>
        <taxon>Pseudomonadati</taxon>
        <taxon>Pseudomonadota</taxon>
        <taxon>Gammaproteobacteria</taxon>
        <taxon>Alteromonadales</taxon>
        <taxon>Alteromonadaceae</taxon>
        <taxon>Opacimonas</taxon>
    </lineage>
</organism>
<gene>
    <name evidence="7 8" type="primary">ispD</name>
    <name evidence="8" type="ORF">NLF92_04920</name>
</gene>
<evidence type="ECO:0000313" key="8">
    <source>
        <dbReference type="EMBL" id="MCP3428284.1"/>
    </source>
</evidence>
<dbReference type="AlphaFoldDB" id="A0AA41WXD0"/>
<dbReference type="PANTHER" id="PTHR32125:SF4">
    <property type="entry name" value="2-C-METHYL-D-ERYTHRITOL 4-PHOSPHATE CYTIDYLYLTRANSFERASE, CHLOROPLASTIC"/>
    <property type="match status" value="1"/>
</dbReference>
<reference evidence="8" key="1">
    <citation type="submission" date="2022-07" db="EMBL/GenBank/DDBJ databases">
        <title>Characterization of the Novel Bacterium Alteromonas immobilis LMIT006 and Alteromonas gregis LMIT007.</title>
        <authorList>
            <person name="Lin X."/>
        </authorList>
    </citation>
    <scope>NUCLEOTIDE SEQUENCE</scope>
    <source>
        <strain evidence="8">LMIT007</strain>
    </source>
</reference>
<protein>
    <recommendedName>
        <fullName evidence="7">2-C-methyl-D-erythritol 4-phosphate cytidylyltransferase</fullName>
        <ecNumber evidence="7">2.7.7.60</ecNumber>
    </recommendedName>
    <alternativeName>
        <fullName evidence="7">4-diphosphocytidyl-2C-methyl-D-erythritol synthase</fullName>
    </alternativeName>
    <alternativeName>
        <fullName evidence="7">MEP cytidylyltransferase</fullName>
        <shortName evidence="7">MCT</shortName>
    </alternativeName>
</protein>
<accession>A0AA41WXD0</accession>
<evidence type="ECO:0000313" key="9">
    <source>
        <dbReference type="Proteomes" id="UP001165413"/>
    </source>
</evidence>
<feature type="site" description="Transition state stabilizer" evidence="7">
    <location>
        <position position="22"/>
    </location>
</feature>
<dbReference type="Gene3D" id="3.90.550.10">
    <property type="entry name" value="Spore Coat Polysaccharide Biosynthesis Protein SpsA, Chain A"/>
    <property type="match status" value="1"/>
</dbReference>
<evidence type="ECO:0000256" key="1">
    <source>
        <dbReference type="ARBA" id="ARBA00001282"/>
    </source>
</evidence>
<dbReference type="Proteomes" id="UP001165413">
    <property type="component" value="Unassembled WGS sequence"/>
</dbReference>
<dbReference type="RefSeq" id="WP_254099461.1">
    <property type="nucleotide sequence ID" value="NZ_JANATA010000006.1"/>
</dbReference>
<keyword evidence="6 7" id="KW-0414">Isoprene biosynthesis</keyword>
<evidence type="ECO:0000256" key="2">
    <source>
        <dbReference type="ARBA" id="ARBA00004787"/>
    </source>
</evidence>
<name>A0AA41WXD0_9ALTE</name>
<dbReference type="InterPro" id="IPR029044">
    <property type="entry name" value="Nucleotide-diphossugar_trans"/>
</dbReference>
<proteinExistence type="inferred from homology"/>
<dbReference type="InterPro" id="IPR034683">
    <property type="entry name" value="IspD/TarI"/>
</dbReference>
<dbReference type="PANTHER" id="PTHR32125">
    <property type="entry name" value="2-C-METHYL-D-ERYTHRITOL 4-PHOSPHATE CYTIDYLYLTRANSFERASE, CHLOROPLASTIC"/>
    <property type="match status" value="1"/>
</dbReference>
<dbReference type="GO" id="GO:0019288">
    <property type="term" value="P:isopentenyl diphosphate biosynthetic process, methylerythritol 4-phosphate pathway"/>
    <property type="evidence" value="ECO:0007669"/>
    <property type="project" value="UniProtKB-UniRule"/>
</dbReference>
<dbReference type="PROSITE" id="PS01295">
    <property type="entry name" value="ISPD"/>
    <property type="match status" value="1"/>
</dbReference>
<evidence type="ECO:0000256" key="3">
    <source>
        <dbReference type="ARBA" id="ARBA00009789"/>
    </source>
</evidence>
<dbReference type="EC" id="2.7.7.60" evidence="7"/>
<feature type="site" description="Positions MEP for the nucleophilic attack" evidence="7">
    <location>
        <position position="160"/>
    </location>
</feature>
<keyword evidence="5 7" id="KW-0548">Nucleotidyltransferase</keyword>
<feature type="site" description="Transition state stabilizer" evidence="7">
    <location>
        <position position="29"/>
    </location>
</feature>
<keyword evidence="4 7" id="KW-0808">Transferase</keyword>
<dbReference type="FunFam" id="3.90.550.10:FF:000003">
    <property type="entry name" value="2-C-methyl-D-erythritol 4-phosphate cytidylyltransferase"/>
    <property type="match status" value="1"/>
</dbReference>
<dbReference type="HAMAP" id="MF_00108">
    <property type="entry name" value="IspD"/>
    <property type="match status" value="1"/>
</dbReference>
<comment type="function">
    <text evidence="7">Catalyzes the formation of 4-diphosphocytidyl-2-C-methyl-D-erythritol from CTP and 2-C-methyl-D-erythritol 4-phosphate (MEP).</text>
</comment>
<dbReference type="GO" id="GO:0050518">
    <property type="term" value="F:2-C-methyl-D-erythritol 4-phosphate cytidylyltransferase activity"/>
    <property type="evidence" value="ECO:0007669"/>
    <property type="project" value="UniProtKB-UniRule"/>
</dbReference>
<evidence type="ECO:0000256" key="7">
    <source>
        <dbReference type="HAMAP-Rule" id="MF_00108"/>
    </source>
</evidence>
<evidence type="ECO:0000256" key="5">
    <source>
        <dbReference type="ARBA" id="ARBA00022695"/>
    </source>
</evidence>
<dbReference type="CDD" id="cd02516">
    <property type="entry name" value="CDP-ME_synthetase"/>
    <property type="match status" value="1"/>
</dbReference>
<dbReference type="InterPro" id="IPR050088">
    <property type="entry name" value="IspD/TarI_cytidylyltransf_bact"/>
</dbReference>
<dbReference type="InterPro" id="IPR001228">
    <property type="entry name" value="IspD"/>
</dbReference>
<comment type="caution">
    <text evidence="8">The sequence shown here is derived from an EMBL/GenBank/DDBJ whole genome shotgun (WGS) entry which is preliminary data.</text>
</comment>
<keyword evidence="9" id="KW-1185">Reference proteome</keyword>
<dbReference type="SUPFAM" id="SSF53448">
    <property type="entry name" value="Nucleotide-diphospho-sugar transferases"/>
    <property type="match status" value="1"/>
</dbReference>
<sequence length="238" mass="25780">MATQSTSAPFIAIIPAAGIGSRMQAKQAKQYLKIGAQTILERTLTIFCEHPEIHAVYVALHPNDPSFDTLKIAAHPKIQRVAGGAERVNSVLHCLENIAAADAVVLVHDAARPCLQTPDVDRLLAYYREHESPAILAKPASDTIKVSQAQQPRVASTLDRRTIWQAQTPQIAALTALKQSITEGLAQDLMLTDEASALEAAGYPVALIEGPSYNIKITHPEDLALAEFYLTQQGLMTQ</sequence>
<evidence type="ECO:0000256" key="4">
    <source>
        <dbReference type="ARBA" id="ARBA00022679"/>
    </source>
</evidence>
<comment type="pathway">
    <text evidence="2 7">Isoprenoid biosynthesis; isopentenyl diphosphate biosynthesis via DXP pathway; isopentenyl diphosphate from 1-deoxy-D-xylulose 5-phosphate: step 2/6.</text>
</comment>
<feature type="site" description="Positions MEP for the nucleophilic attack" evidence="7">
    <location>
        <position position="216"/>
    </location>
</feature>
<dbReference type="Pfam" id="PF01128">
    <property type="entry name" value="IspD"/>
    <property type="match status" value="1"/>
</dbReference>
<dbReference type="EMBL" id="JANATA010000006">
    <property type="protein sequence ID" value="MCP3428284.1"/>
    <property type="molecule type" value="Genomic_DNA"/>
</dbReference>
<comment type="similarity">
    <text evidence="3 7">Belongs to the IspD/TarI cytidylyltransferase family. IspD subfamily.</text>
</comment>
<dbReference type="InterPro" id="IPR018294">
    <property type="entry name" value="ISPD_synthase_CS"/>
</dbReference>
<dbReference type="NCBIfam" id="TIGR00453">
    <property type="entry name" value="ispD"/>
    <property type="match status" value="1"/>
</dbReference>
<comment type="catalytic activity">
    <reaction evidence="1 7">
        <text>2-C-methyl-D-erythritol 4-phosphate + CTP + H(+) = 4-CDP-2-C-methyl-D-erythritol + diphosphate</text>
        <dbReference type="Rhea" id="RHEA:13429"/>
        <dbReference type="ChEBI" id="CHEBI:15378"/>
        <dbReference type="ChEBI" id="CHEBI:33019"/>
        <dbReference type="ChEBI" id="CHEBI:37563"/>
        <dbReference type="ChEBI" id="CHEBI:57823"/>
        <dbReference type="ChEBI" id="CHEBI:58262"/>
        <dbReference type="EC" id="2.7.7.60"/>
    </reaction>
</comment>